<dbReference type="GO" id="GO:0004832">
    <property type="term" value="F:valine-tRNA ligase activity"/>
    <property type="evidence" value="ECO:0007669"/>
    <property type="project" value="UniProtKB-EC"/>
</dbReference>
<evidence type="ECO:0000256" key="5">
    <source>
        <dbReference type="ARBA" id="ARBA00022917"/>
    </source>
</evidence>
<keyword evidence="3" id="KW-0547">Nucleotide-binding</keyword>
<evidence type="ECO:0000256" key="3">
    <source>
        <dbReference type="ARBA" id="ARBA00022741"/>
    </source>
</evidence>
<evidence type="ECO:0000313" key="9">
    <source>
        <dbReference type="EMBL" id="SVC22156.1"/>
    </source>
</evidence>
<dbReference type="InterPro" id="IPR014729">
    <property type="entry name" value="Rossmann-like_a/b/a_fold"/>
</dbReference>
<keyword evidence="6" id="KW-0030">Aminoacyl-tRNA synthetase</keyword>
<feature type="domain" description="Aminoacyl-tRNA synthetase class Ia" evidence="8">
    <location>
        <begin position="18"/>
        <end position="115"/>
    </location>
</feature>
<dbReference type="EMBL" id="UINC01079798">
    <property type="protein sequence ID" value="SVC22156.1"/>
    <property type="molecule type" value="Genomic_DNA"/>
</dbReference>
<gene>
    <name evidence="9" type="ORF">METZ01_LOCUS275010</name>
</gene>
<dbReference type="GO" id="GO:0006438">
    <property type="term" value="P:valyl-tRNA aminoacylation"/>
    <property type="evidence" value="ECO:0007669"/>
    <property type="project" value="InterPro"/>
</dbReference>
<evidence type="ECO:0000256" key="2">
    <source>
        <dbReference type="ARBA" id="ARBA00022598"/>
    </source>
</evidence>
<dbReference type="SUPFAM" id="SSF52374">
    <property type="entry name" value="Nucleotidylyl transferase"/>
    <property type="match status" value="1"/>
</dbReference>
<keyword evidence="4" id="KW-0067">ATP-binding</keyword>
<organism evidence="9">
    <name type="scientific">marine metagenome</name>
    <dbReference type="NCBI Taxonomy" id="408172"/>
    <lineage>
        <taxon>unclassified sequences</taxon>
        <taxon>metagenomes</taxon>
        <taxon>ecological metagenomes</taxon>
    </lineage>
</organism>
<dbReference type="AlphaFoldDB" id="A0A382KDR7"/>
<sequence>MSEQGLAPQYDPRPVEHKWYSFWLDNDLFRANADTGRPPFTIVIPPPNVTGILHIGHILNNTIQDILIRWKRMQGYEALWMPGTDHAGIATQVVVEKMLAERGIQRKEIGRDRFVH</sequence>
<evidence type="ECO:0000259" key="8">
    <source>
        <dbReference type="Pfam" id="PF00133"/>
    </source>
</evidence>
<accession>A0A382KDR7</accession>
<feature type="non-terminal residue" evidence="9">
    <location>
        <position position="116"/>
    </location>
</feature>
<keyword evidence="5" id="KW-0648">Protein biosynthesis</keyword>
<dbReference type="EC" id="6.1.1.9" evidence="1"/>
<evidence type="ECO:0000256" key="1">
    <source>
        <dbReference type="ARBA" id="ARBA00013169"/>
    </source>
</evidence>
<evidence type="ECO:0000256" key="7">
    <source>
        <dbReference type="ARBA" id="ARBA00029936"/>
    </source>
</evidence>
<keyword evidence="2" id="KW-0436">Ligase</keyword>
<name>A0A382KDR7_9ZZZZ</name>
<dbReference type="GO" id="GO:0005829">
    <property type="term" value="C:cytosol"/>
    <property type="evidence" value="ECO:0007669"/>
    <property type="project" value="TreeGrafter"/>
</dbReference>
<protein>
    <recommendedName>
        <fullName evidence="1">valine--tRNA ligase</fullName>
        <ecNumber evidence="1">6.1.1.9</ecNumber>
    </recommendedName>
    <alternativeName>
        <fullName evidence="7">Valyl-tRNA synthetase</fullName>
    </alternativeName>
</protein>
<evidence type="ECO:0000256" key="4">
    <source>
        <dbReference type="ARBA" id="ARBA00022840"/>
    </source>
</evidence>
<dbReference type="InterPro" id="IPR002300">
    <property type="entry name" value="aa-tRNA-synth_Ia"/>
</dbReference>
<evidence type="ECO:0000256" key="6">
    <source>
        <dbReference type="ARBA" id="ARBA00023146"/>
    </source>
</evidence>
<dbReference type="InterPro" id="IPR002303">
    <property type="entry name" value="Valyl-tRNA_ligase"/>
</dbReference>
<reference evidence="9" key="1">
    <citation type="submission" date="2018-05" db="EMBL/GenBank/DDBJ databases">
        <authorList>
            <person name="Lanie J.A."/>
            <person name="Ng W.-L."/>
            <person name="Kazmierczak K.M."/>
            <person name="Andrzejewski T.M."/>
            <person name="Davidsen T.M."/>
            <person name="Wayne K.J."/>
            <person name="Tettelin H."/>
            <person name="Glass J.I."/>
            <person name="Rusch D."/>
            <person name="Podicherti R."/>
            <person name="Tsui H.-C.T."/>
            <person name="Winkler M.E."/>
        </authorList>
    </citation>
    <scope>NUCLEOTIDE SEQUENCE</scope>
</reference>
<dbReference type="Pfam" id="PF00133">
    <property type="entry name" value="tRNA-synt_1"/>
    <property type="match status" value="1"/>
</dbReference>
<dbReference type="PANTHER" id="PTHR11946:SF93">
    <property type="entry name" value="VALINE--TRNA LIGASE, CHLOROPLASTIC_MITOCHONDRIAL 2"/>
    <property type="match status" value="1"/>
</dbReference>
<dbReference type="InterPro" id="IPR001412">
    <property type="entry name" value="aa-tRNA-synth_I_CS"/>
</dbReference>
<dbReference type="PANTHER" id="PTHR11946">
    <property type="entry name" value="VALYL-TRNA SYNTHETASES"/>
    <property type="match status" value="1"/>
</dbReference>
<dbReference type="PROSITE" id="PS00178">
    <property type="entry name" value="AA_TRNA_LIGASE_I"/>
    <property type="match status" value="1"/>
</dbReference>
<dbReference type="Gene3D" id="3.40.50.620">
    <property type="entry name" value="HUPs"/>
    <property type="match status" value="1"/>
</dbReference>
<proteinExistence type="predicted"/>
<dbReference type="GO" id="GO:0005524">
    <property type="term" value="F:ATP binding"/>
    <property type="evidence" value="ECO:0007669"/>
    <property type="project" value="UniProtKB-KW"/>
</dbReference>